<organism evidence="4 5">
    <name type="scientific">Steinernema glaseri</name>
    <dbReference type="NCBI Taxonomy" id="37863"/>
    <lineage>
        <taxon>Eukaryota</taxon>
        <taxon>Metazoa</taxon>
        <taxon>Ecdysozoa</taxon>
        <taxon>Nematoda</taxon>
        <taxon>Chromadorea</taxon>
        <taxon>Rhabditida</taxon>
        <taxon>Tylenchina</taxon>
        <taxon>Panagrolaimomorpha</taxon>
        <taxon>Strongyloidoidea</taxon>
        <taxon>Steinernematidae</taxon>
        <taxon>Steinernema</taxon>
    </lineage>
</organism>
<feature type="region of interest" description="Disordered" evidence="2">
    <location>
        <begin position="195"/>
        <end position="222"/>
    </location>
</feature>
<dbReference type="SMART" id="SM01088">
    <property type="entry name" value="Col_cuticle_N"/>
    <property type="match status" value="1"/>
</dbReference>
<dbReference type="InterPro" id="IPR002486">
    <property type="entry name" value="Col_cuticle_N"/>
</dbReference>
<feature type="domain" description="Nematode cuticle collagen N-terminal" evidence="3">
    <location>
        <begin position="98"/>
        <end position="150"/>
    </location>
</feature>
<feature type="region of interest" description="Disordered" evidence="2">
    <location>
        <begin position="239"/>
        <end position="368"/>
    </location>
</feature>
<name>A0A1I7ZST0_9BILA</name>
<keyword evidence="1" id="KW-0677">Repeat</keyword>
<protein>
    <submittedName>
        <fullName evidence="5">Col_cuticle_N domain-containing protein</fullName>
    </submittedName>
</protein>
<dbReference type="Gene3D" id="1.20.5.320">
    <property type="entry name" value="6-Phosphogluconate Dehydrogenase, domain 3"/>
    <property type="match status" value="1"/>
</dbReference>
<proteinExistence type="predicted"/>
<feature type="compositionally biased region" description="Basic and acidic residues" evidence="2">
    <location>
        <begin position="348"/>
        <end position="357"/>
    </location>
</feature>
<reference evidence="5" key="1">
    <citation type="submission" date="2016-11" db="UniProtKB">
        <authorList>
            <consortium name="WormBaseParasite"/>
        </authorList>
    </citation>
    <scope>IDENTIFICATION</scope>
</reference>
<evidence type="ECO:0000256" key="1">
    <source>
        <dbReference type="ARBA" id="ARBA00022737"/>
    </source>
</evidence>
<evidence type="ECO:0000259" key="3">
    <source>
        <dbReference type="SMART" id="SM01088"/>
    </source>
</evidence>
<dbReference type="GO" id="GO:0042302">
    <property type="term" value="F:structural constituent of cuticle"/>
    <property type="evidence" value="ECO:0007669"/>
    <property type="project" value="InterPro"/>
</dbReference>
<feature type="compositionally biased region" description="Low complexity" evidence="2">
    <location>
        <begin position="321"/>
        <end position="339"/>
    </location>
</feature>
<dbReference type="Proteomes" id="UP000095287">
    <property type="component" value="Unplaced"/>
</dbReference>
<dbReference type="AlphaFoldDB" id="A0A1I7ZST0"/>
<dbReference type="PANTHER" id="PTHR24637">
    <property type="entry name" value="COLLAGEN"/>
    <property type="match status" value="1"/>
</dbReference>
<dbReference type="InterPro" id="IPR008160">
    <property type="entry name" value="Collagen"/>
</dbReference>
<dbReference type="Pfam" id="PF01484">
    <property type="entry name" value="Col_cuticle_N"/>
    <property type="match status" value="1"/>
</dbReference>
<evidence type="ECO:0000313" key="4">
    <source>
        <dbReference type="Proteomes" id="UP000095287"/>
    </source>
</evidence>
<evidence type="ECO:0000256" key="2">
    <source>
        <dbReference type="SAM" id="MobiDB-lite"/>
    </source>
</evidence>
<dbReference type="WBParaSite" id="L893_g29188.t1">
    <property type="protein sequence ID" value="L893_g29188.t1"/>
    <property type="gene ID" value="L893_g29188"/>
</dbReference>
<evidence type="ECO:0000313" key="5">
    <source>
        <dbReference type="WBParaSite" id="L893_g29188.t1"/>
    </source>
</evidence>
<keyword evidence="4" id="KW-1185">Reference proteome</keyword>
<sequence length="390" mass="41302">MGVEICHGEDGRAAVKGFASGQPSRHDNSSLLSITKNRHITPWWFDTFDQGYQRVRRPGEVWPRGAMDNASVYGTEDCSVRRGGNSHFNEATQMGSQAAVRFATFSCFLVTICCLVAACLLLEEINAFYTDSMEEFGEFKTIADGAWREIKEWKELQVRRKRDYGYSNPVGVTQSRPQPARPLCDCSRRVSNCARGPMGPPGIPGDPGLNGEPGASGQPGADGVILLFDNLTARGCFRCEAGPPGPPGPDGYTGERGYSGPPGDPGTPGKNGDPGPRGETGEKGPPGKNGYDGQMGTRGKDVYQYIGLPGRTGPRGERGAAGEQGAPGEEGAPGREGNPGQMGPAGKKGVEGPRGPEGEPGETGLPGNDAAYCPCPPRSTFFVRKVGFPY</sequence>
<accession>A0A1I7ZST0</accession>
<dbReference type="PANTHER" id="PTHR24637:SF236">
    <property type="entry name" value="NEMATODE CUTICLE COLLAGEN N-TERMINAL DOMAIN-CONTAINING PROTEIN"/>
    <property type="match status" value="1"/>
</dbReference>
<dbReference type="Pfam" id="PF01391">
    <property type="entry name" value="Collagen"/>
    <property type="match status" value="2"/>
</dbReference>